<accession>A0AAW9HBK8</accession>
<sequence>MSTAHPAQPAPAPLDPAAVAKARPFGRVDDEGKVWLKDGDTERVVGHYAASGTEDDALEFYIRRYIDLDTQVSLAETRAHHVSPEESRKSIASLRKELAEPAAVGDIAALRTRLDKLEEVVAVRAKEYAAQRAAAKEAALQERTQIVERAEEIANANPHTIHWQNTRAELNDLFENWKRAQRQGARIDRPTEEALWRRFATARSTFDRARRNHYKELDVRRSQVKATKEKLIAEAAALSSSTDWRETGDRYRELMDEWKRAGRAGRRDDDKLWERFMAARQPFYDARDAHFSQVDSQYAENLAAKLELVAEAEALLPITNVDEAREKLREIGERWDEIGFVARGDIARTEGRMREIEEKVRAAENDRWNRTDPEKQQRSSGMAAQLEALIAELDEEIAQAQQAGDEKKLTELNEARAARVAWLEQVNKDL</sequence>
<dbReference type="GeneID" id="92814292"/>
<keyword evidence="1" id="KW-0175">Coiled coil</keyword>
<gene>
    <name evidence="2" type="ORF">R6G74_03550</name>
    <name evidence="3" type="ORF">R6P33_05780</name>
</gene>
<evidence type="ECO:0000313" key="5">
    <source>
        <dbReference type="Proteomes" id="UP001288320"/>
    </source>
</evidence>
<reference evidence="2 4" key="1">
    <citation type="submission" date="2023-10" db="EMBL/GenBank/DDBJ databases">
        <title>Whole Genome based description of the genera Actinobaculum and Actinotignum reveals a complex phylogenetic relationship within the species included in the genus Actinotignum.</title>
        <authorList>
            <person name="Jensen C.S."/>
            <person name="Dargis R."/>
            <person name="Kemp M."/>
            <person name="Christensen J.J."/>
        </authorList>
    </citation>
    <scope>NUCLEOTIDE SEQUENCE</scope>
    <source>
        <strain evidence="3 4">SLA_B089</strain>
        <strain evidence="2">SLA_B245</strain>
    </source>
</reference>
<evidence type="ECO:0000313" key="3">
    <source>
        <dbReference type="EMBL" id="MDY5146533.1"/>
    </source>
</evidence>
<comment type="caution">
    <text evidence="2">The sequence shown here is derived from an EMBL/GenBank/DDBJ whole genome shotgun (WGS) entry which is preliminary data.</text>
</comment>
<dbReference type="RefSeq" id="WP_087070712.1">
    <property type="nucleotide sequence ID" value="NZ_CAUPFC010000007.1"/>
</dbReference>
<evidence type="ECO:0000313" key="2">
    <source>
        <dbReference type="EMBL" id="MDY5140388.1"/>
    </source>
</evidence>
<dbReference type="Proteomes" id="UP001284901">
    <property type="component" value="Unassembled WGS sequence"/>
</dbReference>
<proteinExistence type="predicted"/>
<keyword evidence="4" id="KW-1185">Reference proteome</keyword>
<evidence type="ECO:0000313" key="4">
    <source>
        <dbReference type="Proteomes" id="UP001284901"/>
    </source>
</evidence>
<evidence type="ECO:0000256" key="1">
    <source>
        <dbReference type="SAM" id="Coils"/>
    </source>
</evidence>
<dbReference type="Proteomes" id="UP001288320">
    <property type="component" value="Unassembled WGS sequence"/>
</dbReference>
<dbReference type="AlphaFoldDB" id="A0AAW9HBK8"/>
<feature type="coiled-coil region" evidence="1">
    <location>
        <begin position="346"/>
        <end position="410"/>
    </location>
</feature>
<protein>
    <submittedName>
        <fullName evidence="2">DUF349 domain-containing protein</fullName>
    </submittedName>
</protein>
<organism evidence="2 5">
    <name type="scientific">Actinotignum timonense</name>
    <dbReference type="NCBI Taxonomy" id="1870995"/>
    <lineage>
        <taxon>Bacteria</taxon>
        <taxon>Bacillati</taxon>
        <taxon>Actinomycetota</taxon>
        <taxon>Actinomycetes</taxon>
        <taxon>Actinomycetales</taxon>
        <taxon>Actinomycetaceae</taxon>
        <taxon>Actinotignum</taxon>
    </lineage>
</organism>
<dbReference type="EMBL" id="JAWNFV010000005">
    <property type="protein sequence ID" value="MDY5140388.1"/>
    <property type="molecule type" value="Genomic_DNA"/>
</dbReference>
<dbReference type="EMBL" id="JAWNFY010000014">
    <property type="protein sequence ID" value="MDY5146533.1"/>
    <property type="molecule type" value="Genomic_DNA"/>
</dbReference>
<name>A0AAW9HBK8_9ACTO</name>
<dbReference type="InterPro" id="IPR007139">
    <property type="entry name" value="DUF349"/>
</dbReference>
<dbReference type="Pfam" id="PF03993">
    <property type="entry name" value="DUF349"/>
    <property type="match status" value="3"/>
</dbReference>